<reference evidence="8 9" key="1">
    <citation type="journal article" date="2021" name="Sci. Rep.">
        <title>The genome of the diatom Chaetoceros tenuissimus carries an ancient integrated fragment of an extant virus.</title>
        <authorList>
            <person name="Hongo Y."/>
            <person name="Kimura K."/>
            <person name="Takaki Y."/>
            <person name="Yoshida Y."/>
            <person name="Baba S."/>
            <person name="Kobayashi G."/>
            <person name="Nagasaki K."/>
            <person name="Hano T."/>
            <person name="Tomaru Y."/>
        </authorList>
    </citation>
    <scope>NUCLEOTIDE SEQUENCE [LARGE SCALE GENOMIC DNA]</scope>
    <source>
        <strain evidence="8 9">NIES-3715</strain>
    </source>
</reference>
<evidence type="ECO:0000256" key="1">
    <source>
        <dbReference type="ARBA" id="ARBA00022448"/>
    </source>
</evidence>
<dbReference type="PANTHER" id="PTHR46458:SF1">
    <property type="entry name" value="GEO09476P1"/>
    <property type="match status" value="1"/>
</dbReference>
<keyword evidence="3 6" id="KW-0561">Oxygen transport</keyword>
<evidence type="ECO:0000256" key="3">
    <source>
        <dbReference type="ARBA" id="ARBA00022621"/>
    </source>
</evidence>
<dbReference type="GO" id="GO:0019825">
    <property type="term" value="F:oxygen binding"/>
    <property type="evidence" value="ECO:0007669"/>
    <property type="project" value="InterPro"/>
</dbReference>
<dbReference type="Pfam" id="PF00042">
    <property type="entry name" value="Globin"/>
    <property type="match status" value="1"/>
</dbReference>
<name>A0AAD3D1T6_9STRA</name>
<dbReference type="InterPro" id="IPR009050">
    <property type="entry name" value="Globin-like_sf"/>
</dbReference>
<proteinExistence type="inferred from homology"/>
<keyword evidence="9" id="KW-1185">Reference proteome</keyword>
<dbReference type="PRINTS" id="PR00188">
    <property type="entry name" value="PLANTGLOBIN"/>
</dbReference>
<keyword evidence="5" id="KW-0408">Iron</keyword>
<dbReference type="Gene3D" id="1.10.490.10">
    <property type="entry name" value="Globins"/>
    <property type="match status" value="1"/>
</dbReference>
<organism evidence="8 9">
    <name type="scientific">Chaetoceros tenuissimus</name>
    <dbReference type="NCBI Taxonomy" id="426638"/>
    <lineage>
        <taxon>Eukaryota</taxon>
        <taxon>Sar</taxon>
        <taxon>Stramenopiles</taxon>
        <taxon>Ochrophyta</taxon>
        <taxon>Bacillariophyta</taxon>
        <taxon>Coscinodiscophyceae</taxon>
        <taxon>Chaetocerotophycidae</taxon>
        <taxon>Chaetocerotales</taxon>
        <taxon>Chaetocerotaceae</taxon>
        <taxon>Chaetoceros</taxon>
    </lineage>
</organism>
<keyword evidence="1 6" id="KW-0813">Transport</keyword>
<accession>A0AAD3D1T6</accession>
<evidence type="ECO:0000259" key="7">
    <source>
        <dbReference type="PROSITE" id="PS01033"/>
    </source>
</evidence>
<dbReference type="Proteomes" id="UP001054902">
    <property type="component" value="Unassembled WGS sequence"/>
</dbReference>
<sequence length="150" mass="16359">MASTVIESWKLVTAIDNYEEVAGKILFTRIFTIAPEAYGLFSFSEDAECLSEEMFENPRFKKHAKGVVGTVNTAVGMLGPDLSPLVEILKSLGKKHKAYGVLEAHYPVVGQALIETLDAALGDKFTEDVKAAWLEIWGVISSTMIAGAEY</sequence>
<dbReference type="InterPro" id="IPR012292">
    <property type="entry name" value="Globin/Proto"/>
</dbReference>
<dbReference type="SUPFAM" id="SSF46458">
    <property type="entry name" value="Globin-like"/>
    <property type="match status" value="1"/>
</dbReference>
<comment type="caution">
    <text evidence="8">The sequence shown here is derived from an EMBL/GenBank/DDBJ whole genome shotgun (WGS) entry which is preliminary data.</text>
</comment>
<dbReference type="PANTHER" id="PTHR46458">
    <property type="entry name" value="BLR2807 PROTEIN"/>
    <property type="match status" value="1"/>
</dbReference>
<evidence type="ECO:0000256" key="2">
    <source>
        <dbReference type="ARBA" id="ARBA00022617"/>
    </source>
</evidence>
<gene>
    <name evidence="8" type="ORF">CTEN210_11030</name>
</gene>
<evidence type="ECO:0000256" key="4">
    <source>
        <dbReference type="ARBA" id="ARBA00022723"/>
    </source>
</evidence>
<keyword evidence="2 6" id="KW-0349">Heme</keyword>
<dbReference type="GO" id="GO:0046872">
    <property type="term" value="F:metal ion binding"/>
    <property type="evidence" value="ECO:0007669"/>
    <property type="project" value="UniProtKB-KW"/>
</dbReference>
<dbReference type="GO" id="GO:0005344">
    <property type="term" value="F:oxygen carrier activity"/>
    <property type="evidence" value="ECO:0007669"/>
    <property type="project" value="UniProtKB-KW"/>
</dbReference>
<protein>
    <submittedName>
        <fullName evidence="8">Neuroglobin</fullName>
    </submittedName>
</protein>
<evidence type="ECO:0000313" key="8">
    <source>
        <dbReference type="EMBL" id="GFH54554.1"/>
    </source>
</evidence>
<dbReference type="InterPro" id="IPR000971">
    <property type="entry name" value="Globin"/>
</dbReference>
<evidence type="ECO:0000256" key="5">
    <source>
        <dbReference type="ARBA" id="ARBA00023004"/>
    </source>
</evidence>
<keyword evidence="4" id="KW-0479">Metal-binding</keyword>
<evidence type="ECO:0000313" key="9">
    <source>
        <dbReference type="Proteomes" id="UP001054902"/>
    </source>
</evidence>
<comment type="similarity">
    <text evidence="6">Belongs to the globin family.</text>
</comment>
<dbReference type="InterPro" id="IPR050532">
    <property type="entry name" value="Globin-like_OT"/>
</dbReference>
<evidence type="ECO:0000256" key="6">
    <source>
        <dbReference type="RuleBase" id="RU000356"/>
    </source>
</evidence>
<dbReference type="PROSITE" id="PS01033">
    <property type="entry name" value="GLOBIN"/>
    <property type="match status" value="1"/>
</dbReference>
<dbReference type="AlphaFoldDB" id="A0AAD3D1T6"/>
<dbReference type="EMBL" id="BLLK01000047">
    <property type="protein sequence ID" value="GFH54554.1"/>
    <property type="molecule type" value="Genomic_DNA"/>
</dbReference>
<feature type="domain" description="Globin" evidence="7">
    <location>
        <begin position="1"/>
        <end position="149"/>
    </location>
</feature>
<dbReference type="GO" id="GO:0020037">
    <property type="term" value="F:heme binding"/>
    <property type="evidence" value="ECO:0007669"/>
    <property type="project" value="InterPro"/>
</dbReference>